<name>A0A3G5A430_9VIRU</name>
<dbReference type="GO" id="GO:0004152">
    <property type="term" value="F:dihydroorotate dehydrogenase activity"/>
    <property type="evidence" value="ECO:0007669"/>
    <property type="project" value="InterPro"/>
</dbReference>
<dbReference type="PANTHER" id="PTHR48109:SF1">
    <property type="entry name" value="DIHYDROOROTATE DEHYDROGENASE (FUMARATE)"/>
    <property type="match status" value="1"/>
</dbReference>
<keyword evidence="4" id="KW-0288">FMN</keyword>
<dbReference type="PROSITE" id="PS00911">
    <property type="entry name" value="DHODEHASE_1"/>
    <property type="match status" value="1"/>
</dbReference>
<evidence type="ECO:0000256" key="2">
    <source>
        <dbReference type="ARBA" id="ARBA00004725"/>
    </source>
</evidence>
<evidence type="ECO:0000256" key="1">
    <source>
        <dbReference type="ARBA" id="ARBA00001917"/>
    </source>
</evidence>
<dbReference type="UniPathway" id="UPA00070"/>
<dbReference type="GO" id="GO:0044205">
    <property type="term" value="P:'de novo' UMP biosynthetic process"/>
    <property type="evidence" value="ECO:0007669"/>
    <property type="project" value="UniProtKB-UniPathway"/>
</dbReference>
<evidence type="ECO:0000256" key="3">
    <source>
        <dbReference type="ARBA" id="ARBA00022630"/>
    </source>
</evidence>
<dbReference type="GO" id="GO:0006207">
    <property type="term" value="P:'de novo' pyrimidine nucleobase biosynthetic process"/>
    <property type="evidence" value="ECO:0007669"/>
    <property type="project" value="InterPro"/>
</dbReference>
<dbReference type="InterPro" id="IPR023359">
    <property type="entry name" value="Dihydro_DH_chainA_dom2"/>
</dbReference>
<evidence type="ECO:0000256" key="6">
    <source>
        <dbReference type="ARBA" id="ARBA00023002"/>
    </source>
</evidence>
<organism evidence="8">
    <name type="scientific">Homavirus sp</name>
    <dbReference type="NCBI Taxonomy" id="2487769"/>
    <lineage>
        <taxon>Viruses</taxon>
        <taxon>Varidnaviria</taxon>
        <taxon>Bamfordvirae</taxon>
        <taxon>Nucleocytoviricota</taxon>
        <taxon>Megaviricetes</taxon>
        <taxon>Imitervirales</taxon>
        <taxon>Mimiviridae</taxon>
        <taxon>Klosneuvirinae</taxon>
    </lineage>
</organism>
<dbReference type="PROSITE" id="PS00912">
    <property type="entry name" value="DHODEHASE_2"/>
    <property type="match status" value="1"/>
</dbReference>
<evidence type="ECO:0000259" key="7">
    <source>
        <dbReference type="Pfam" id="PF01180"/>
    </source>
</evidence>
<dbReference type="EMBL" id="MK072332">
    <property type="protein sequence ID" value="AYV81988.1"/>
    <property type="molecule type" value="Genomic_DNA"/>
</dbReference>
<dbReference type="Gene3D" id="2.30.26.10">
    <property type="entry name" value="Dihydroorotate Dehydrogenase A, chain A, domain 2"/>
    <property type="match status" value="1"/>
</dbReference>
<proteinExistence type="predicted"/>
<protein>
    <submittedName>
        <fullName evidence="8">Dihydroorotate oxidase</fullName>
    </submittedName>
</protein>
<dbReference type="InterPro" id="IPR012135">
    <property type="entry name" value="Dihydroorotate_DH_1_2"/>
</dbReference>
<dbReference type="Pfam" id="PF01180">
    <property type="entry name" value="DHO_dh"/>
    <property type="match status" value="1"/>
</dbReference>
<dbReference type="Gene3D" id="3.20.20.70">
    <property type="entry name" value="Aldolase class I"/>
    <property type="match status" value="1"/>
</dbReference>
<comment type="cofactor">
    <cofactor evidence="1">
        <name>FMN</name>
        <dbReference type="ChEBI" id="CHEBI:58210"/>
    </cofactor>
</comment>
<keyword evidence="6" id="KW-0560">Oxidoreductase</keyword>
<feature type="domain" description="Dihydroorotate dehydrogenase catalytic" evidence="7">
    <location>
        <begin position="1"/>
        <end position="313"/>
    </location>
</feature>
<evidence type="ECO:0000256" key="4">
    <source>
        <dbReference type="ARBA" id="ARBA00022643"/>
    </source>
</evidence>
<dbReference type="PIRSF" id="PIRSF000164">
    <property type="entry name" value="DHO_oxidase"/>
    <property type="match status" value="1"/>
</dbReference>
<dbReference type="InterPro" id="IPR001295">
    <property type="entry name" value="Dihydroorotate_DH_CS"/>
</dbReference>
<evidence type="ECO:0000256" key="5">
    <source>
        <dbReference type="ARBA" id="ARBA00022975"/>
    </source>
</evidence>
<dbReference type="SUPFAM" id="SSF51395">
    <property type="entry name" value="FMN-linked oxidoreductases"/>
    <property type="match status" value="1"/>
</dbReference>
<comment type="pathway">
    <text evidence="2">Pyrimidine metabolism; UMP biosynthesis via de novo pathway.</text>
</comment>
<accession>A0A3G5A430</accession>
<reference evidence="8" key="1">
    <citation type="submission" date="2018-10" db="EMBL/GenBank/DDBJ databases">
        <title>Hidden diversity of soil giant viruses.</title>
        <authorList>
            <person name="Schulz F."/>
            <person name="Alteio L."/>
            <person name="Goudeau D."/>
            <person name="Ryan E.M."/>
            <person name="Malmstrom R.R."/>
            <person name="Blanchard J."/>
            <person name="Woyke T."/>
        </authorList>
    </citation>
    <scope>NUCLEOTIDE SEQUENCE</scope>
    <source>
        <strain evidence="8">HOV1</strain>
    </source>
</reference>
<dbReference type="InterPro" id="IPR050074">
    <property type="entry name" value="DHO_dehydrogenase"/>
</dbReference>
<dbReference type="NCBIfam" id="NF002702">
    <property type="entry name" value="PRK02506.1"/>
    <property type="match status" value="1"/>
</dbReference>
<keyword evidence="5" id="KW-0665">Pyrimidine biosynthesis</keyword>
<sequence>MLHTTICDVKFDSLLMNASGCWCTHTDELDDIYASFSGAVVSKSSTVEPRKGNSLPRFYQDELGTINSMGVPNFGYKYYLDHSEVIEYKPYIQSIMPFNIDEMNLMLYDINRLSKKDDINRLSKKDDINRLSKKKVPYFVELNLSCPNIINKSIVGNDFESLDIYLDSLNQLNLSNLIVGLKLPPYYEFRTFEQVSNLIQKYSNNIGFLTTINSVVNGLLIDIDNQTTRINPKDGYGGIGGEYCRPTALANVNQFYKLLGDRLDIIGCGGVSTGAHVFEHILCGASAVQIGSQLVKEGPKCFTRIGEELKKLMRNNNYKEIEEFRGKLQVIDNIQ</sequence>
<dbReference type="PANTHER" id="PTHR48109">
    <property type="entry name" value="DIHYDROOROTATE DEHYDROGENASE (QUINONE), MITOCHONDRIAL-RELATED"/>
    <property type="match status" value="1"/>
</dbReference>
<keyword evidence="3" id="KW-0285">Flavoprotein</keyword>
<dbReference type="InterPro" id="IPR013785">
    <property type="entry name" value="Aldolase_TIM"/>
</dbReference>
<evidence type="ECO:0000313" key="8">
    <source>
        <dbReference type="EMBL" id="AYV81988.1"/>
    </source>
</evidence>
<gene>
    <name evidence="8" type="ORF">Homavirus1_18</name>
</gene>
<dbReference type="InterPro" id="IPR005720">
    <property type="entry name" value="Dihydroorotate_DH_cat"/>
</dbReference>